<evidence type="ECO:0000313" key="5">
    <source>
        <dbReference type="Proteomes" id="UP000779574"/>
    </source>
</evidence>
<comment type="caution">
    <text evidence="4">The sequence shown here is derived from an EMBL/GenBank/DDBJ whole genome shotgun (WGS) entry which is preliminary data.</text>
</comment>
<dbReference type="PANTHER" id="PTHR21354:SF0">
    <property type="entry name" value="ZINC FINGER PROTEIN 511"/>
    <property type="match status" value="1"/>
</dbReference>
<dbReference type="PANTHER" id="PTHR21354">
    <property type="entry name" value="ZINC FINGER PROTEIN 511"/>
    <property type="match status" value="1"/>
</dbReference>
<accession>A0A9P8DZT2</accession>
<evidence type="ECO:0000256" key="1">
    <source>
        <dbReference type="PROSITE-ProRule" id="PRU00042"/>
    </source>
</evidence>
<protein>
    <recommendedName>
        <fullName evidence="3">C2H2-type domain-containing protein</fullName>
    </recommendedName>
</protein>
<dbReference type="SMART" id="SM00355">
    <property type="entry name" value="ZnF_C2H2"/>
    <property type="match status" value="2"/>
</dbReference>
<keyword evidence="1" id="KW-0479">Metal-binding</keyword>
<sequence>MSKRARRDSESGVRDISATDDSAPHNVQPPGKYTHLDASTSHTANTAITCTLPPHQPIKFTTYNYYEVHYLKAHSFRCIECAKNFPTEHFLSLHIAESHDPLNRVKQDRGEKTYHCFVEDCEKVCSTPQKRRMHLIDKHMFPRNYDFHIVNHGSDNRTSLLRSEGKSRQKQSKAPSNLAQEDTTESLHASELMETEVNEISNLDEPTKDESMDDIANSMAALKFVPKSVTFGRVRQRGGFSKT</sequence>
<dbReference type="Proteomes" id="UP000779574">
    <property type="component" value="Unassembled WGS sequence"/>
</dbReference>
<dbReference type="OrthoDB" id="18440at2759"/>
<feature type="region of interest" description="Disordered" evidence="2">
    <location>
        <begin position="1"/>
        <end position="38"/>
    </location>
</feature>
<feature type="region of interest" description="Disordered" evidence="2">
    <location>
        <begin position="156"/>
        <end position="186"/>
    </location>
</feature>
<dbReference type="PROSITE" id="PS50157">
    <property type="entry name" value="ZINC_FINGER_C2H2_2"/>
    <property type="match status" value="1"/>
</dbReference>
<reference evidence="4" key="1">
    <citation type="journal article" date="2021" name="J Fungi (Basel)">
        <title>Virulence traits and population genomics of the black yeast Aureobasidium melanogenum.</title>
        <authorList>
            <person name="Cernosa A."/>
            <person name="Sun X."/>
            <person name="Gostincar C."/>
            <person name="Fang C."/>
            <person name="Gunde-Cimerman N."/>
            <person name="Song Z."/>
        </authorList>
    </citation>
    <scope>NUCLEOTIDE SEQUENCE</scope>
    <source>
        <strain evidence="4">EXF-9911</strain>
    </source>
</reference>
<dbReference type="InterPro" id="IPR013087">
    <property type="entry name" value="Znf_C2H2_type"/>
</dbReference>
<organism evidence="4 5">
    <name type="scientific">Aureobasidium melanogenum</name>
    <name type="common">Aureobasidium pullulans var. melanogenum</name>
    <dbReference type="NCBI Taxonomy" id="46634"/>
    <lineage>
        <taxon>Eukaryota</taxon>
        <taxon>Fungi</taxon>
        <taxon>Dikarya</taxon>
        <taxon>Ascomycota</taxon>
        <taxon>Pezizomycotina</taxon>
        <taxon>Dothideomycetes</taxon>
        <taxon>Dothideomycetidae</taxon>
        <taxon>Dothideales</taxon>
        <taxon>Saccotheciaceae</taxon>
        <taxon>Aureobasidium</taxon>
    </lineage>
</organism>
<evidence type="ECO:0000313" key="4">
    <source>
        <dbReference type="EMBL" id="KAG9667962.1"/>
    </source>
</evidence>
<gene>
    <name evidence="4" type="ORF">KCU76_g17599</name>
</gene>
<dbReference type="PROSITE" id="PS00028">
    <property type="entry name" value="ZINC_FINGER_C2H2_1"/>
    <property type="match status" value="1"/>
</dbReference>
<reference evidence="4" key="2">
    <citation type="submission" date="2021-08" db="EMBL/GenBank/DDBJ databases">
        <authorList>
            <person name="Gostincar C."/>
            <person name="Sun X."/>
            <person name="Song Z."/>
            <person name="Gunde-Cimerman N."/>
        </authorList>
    </citation>
    <scope>NUCLEOTIDE SEQUENCE</scope>
    <source>
        <strain evidence="4">EXF-9911</strain>
    </source>
</reference>
<dbReference type="InterPro" id="IPR039258">
    <property type="entry name" value="ZNF511"/>
</dbReference>
<dbReference type="EMBL" id="JAHFXF010001407">
    <property type="protein sequence ID" value="KAG9667962.1"/>
    <property type="molecule type" value="Genomic_DNA"/>
</dbReference>
<feature type="domain" description="C2H2-type" evidence="3">
    <location>
        <begin position="76"/>
        <end position="99"/>
    </location>
</feature>
<feature type="compositionally biased region" description="Polar residues" evidence="2">
    <location>
        <begin position="172"/>
        <end position="181"/>
    </location>
</feature>
<proteinExistence type="predicted"/>
<feature type="non-terminal residue" evidence="4">
    <location>
        <position position="243"/>
    </location>
</feature>
<dbReference type="GO" id="GO:0008270">
    <property type="term" value="F:zinc ion binding"/>
    <property type="evidence" value="ECO:0007669"/>
    <property type="project" value="UniProtKB-KW"/>
</dbReference>
<keyword evidence="1" id="KW-0862">Zinc</keyword>
<evidence type="ECO:0000259" key="3">
    <source>
        <dbReference type="PROSITE" id="PS50157"/>
    </source>
</evidence>
<dbReference type="AlphaFoldDB" id="A0A9P8DZT2"/>
<name>A0A9P8DZT2_AURME</name>
<evidence type="ECO:0000256" key="2">
    <source>
        <dbReference type="SAM" id="MobiDB-lite"/>
    </source>
</evidence>
<keyword evidence="1" id="KW-0863">Zinc-finger</keyword>